<accession>A0A1V1HYE8</accession>
<evidence type="ECO:0000313" key="2">
    <source>
        <dbReference type="Proteomes" id="UP000245622"/>
    </source>
</evidence>
<dbReference type="KEGG" id="ril:CRIB_234"/>
<reference evidence="1 2" key="1">
    <citation type="submission" date="2014-04" db="EMBL/GenBank/DDBJ databases">
        <authorList>
            <person name="Hornung B.V."/>
        </authorList>
    </citation>
    <scope>NUCLEOTIDE SEQUENCE [LARGE SCALE GENOMIC DNA]</scope>
    <source>
        <strain evidence="1 2">CRIB</strain>
    </source>
</reference>
<gene>
    <name evidence="1" type="ORF">CRIB_234</name>
</gene>
<dbReference type="EMBL" id="LN555523">
    <property type="protein sequence ID" value="CED92991.1"/>
    <property type="molecule type" value="Genomic_DNA"/>
</dbReference>
<proteinExistence type="predicted"/>
<sequence>MDAKDNNETINMMLDMEYIPSIYDEKINIEKYTKIPLSKLSILGVGFSNISEVTRTITQSINTDGLYRCVLPKGATKLAQAKDGTGALGSAFDTNNKLIGQARWIKQDNVRQVTTMPYNPTMLFMAATLMSIDKKLDSIQETQQKILSFLENKEKANLKASLDTLSDILNNYKYNWENEKYRTNKHILVQSIKHDASKSIEFHQTQIREKLKKQSLLHINKSVNNKMEKIYSQFKDYQLALYIFSFASFIEIILLGNFNVEYLNNTSNKIESLSLKYRELYTECYNIIEGYASTSMESHLLNGLAKISKTSGQLISKVPVVNKSPIDGVLMETGERLEKFESNKTNKTLKNFIDARSSQVQLFVDNINTVNKLYNEPLEFLIYKEYIYIKD</sequence>
<name>A0A1V1HYE8_9FIRM</name>
<dbReference type="GeneID" id="82204412"/>
<organism evidence="1 2">
    <name type="scientific">Romboutsia ilealis</name>
    <dbReference type="NCBI Taxonomy" id="1115758"/>
    <lineage>
        <taxon>Bacteria</taxon>
        <taxon>Bacillati</taxon>
        <taxon>Bacillota</taxon>
        <taxon>Clostridia</taxon>
        <taxon>Peptostreptococcales</taxon>
        <taxon>Peptostreptococcaceae</taxon>
        <taxon>Romboutsia</taxon>
    </lineage>
</organism>
<dbReference type="Proteomes" id="UP000245622">
    <property type="component" value="Chromosome 1"/>
</dbReference>
<protein>
    <submittedName>
        <fullName evidence="1">UvrABC system protein B</fullName>
    </submittedName>
</protein>
<dbReference type="AlphaFoldDB" id="A0A1V1HYE8"/>
<evidence type="ECO:0000313" key="1">
    <source>
        <dbReference type="EMBL" id="CED92991.1"/>
    </source>
</evidence>
<keyword evidence="2" id="KW-1185">Reference proteome</keyword>
<dbReference type="RefSeq" id="WP_180702744.1">
    <property type="nucleotide sequence ID" value="NZ_LN555523.1"/>
</dbReference>